<dbReference type="InterPro" id="IPR000683">
    <property type="entry name" value="Gfo/Idh/MocA-like_OxRdtase_N"/>
</dbReference>
<feature type="domain" description="GFO/IDH/MocA-like oxidoreductase" evidence="2">
    <location>
        <begin position="123"/>
        <end position="244"/>
    </location>
</feature>
<dbReference type="STRING" id="290315.Clim_1888"/>
<dbReference type="InterPro" id="IPR036291">
    <property type="entry name" value="NAD(P)-bd_dom_sf"/>
</dbReference>
<sequence length="332" mass="37687">MINCAIIGYGKMGKIRAKALEDTGRARVVGVFDAEKIEDEKYHIYSMDTEAIEDLKVDAVFVCTPNYRIPILCRNALLSGKHVFAEKPPAFNASDVEDVIVAEERSGLILMYGFNHRHHDSIKKIKQVVENKELGKILWMRGRYGKEVNEAFFDGWRAKKELAGGGIMLDQGIHMLDLFMYLGGEFDEIQSIVSNLYWKIDGIEDNVFLNLRSNKTGICASLHSTMTQWRYLFSLEVFLEGGAIILNGLKTTSGAYGDEVLSIKRNPGHTHDGSYDSEERIVYKMNNSWISEVNHFIDCIEFNKKVEIGNSCDALNVMKVIDKIYENNKYSL</sequence>
<dbReference type="RefSeq" id="WP_012466796.1">
    <property type="nucleotide sequence ID" value="NC_010803.1"/>
</dbReference>
<dbReference type="eggNOG" id="COG0673">
    <property type="taxonomic scope" value="Bacteria"/>
</dbReference>
<dbReference type="AlphaFoldDB" id="B3EF61"/>
<dbReference type="KEGG" id="cli:Clim_1888"/>
<dbReference type="Gene3D" id="3.40.50.720">
    <property type="entry name" value="NAD(P)-binding Rossmann-like Domain"/>
    <property type="match status" value="1"/>
</dbReference>
<dbReference type="HOGENOM" id="CLU_023194_1_2_10"/>
<protein>
    <submittedName>
        <fullName evidence="3">Oxidoreductase domain protein</fullName>
    </submittedName>
</protein>
<reference evidence="3 4" key="1">
    <citation type="submission" date="2008-05" db="EMBL/GenBank/DDBJ databases">
        <title>Complete sequence of Chlorobium limicola DSM 245.</title>
        <authorList>
            <consortium name="US DOE Joint Genome Institute"/>
            <person name="Lucas S."/>
            <person name="Copeland A."/>
            <person name="Lapidus A."/>
            <person name="Glavina del Rio T."/>
            <person name="Dalin E."/>
            <person name="Tice H."/>
            <person name="Bruce D."/>
            <person name="Goodwin L."/>
            <person name="Pitluck S."/>
            <person name="Schmutz J."/>
            <person name="Larimer F."/>
            <person name="Land M."/>
            <person name="Hauser L."/>
            <person name="Kyrpides N."/>
            <person name="Ovchinnikova G."/>
            <person name="Zhao F."/>
            <person name="Li T."/>
            <person name="Liu Z."/>
            <person name="Overmann J."/>
            <person name="Bryant D.A."/>
            <person name="Richardson P."/>
        </authorList>
    </citation>
    <scope>NUCLEOTIDE SEQUENCE [LARGE SCALE GENOMIC DNA]</scope>
    <source>
        <strain evidence="4">DSM 245 / NBRC 103803 / 6330</strain>
    </source>
</reference>
<dbReference type="EMBL" id="CP001097">
    <property type="protein sequence ID" value="ACD90923.1"/>
    <property type="molecule type" value="Genomic_DNA"/>
</dbReference>
<feature type="domain" description="Gfo/Idh/MocA-like oxidoreductase N-terminal" evidence="1">
    <location>
        <begin position="2"/>
        <end position="114"/>
    </location>
</feature>
<organism evidence="3 4">
    <name type="scientific">Chlorobium limicola (strain DSM 245 / NBRC 103803 / 6330)</name>
    <dbReference type="NCBI Taxonomy" id="290315"/>
    <lineage>
        <taxon>Bacteria</taxon>
        <taxon>Pseudomonadati</taxon>
        <taxon>Chlorobiota</taxon>
        <taxon>Chlorobiia</taxon>
        <taxon>Chlorobiales</taxon>
        <taxon>Chlorobiaceae</taxon>
        <taxon>Chlorobium/Pelodictyon group</taxon>
        <taxon>Chlorobium</taxon>
    </lineage>
</organism>
<dbReference type="InterPro" id="IPR052515">
    <property type="entry name" value="Gfo/Idh/MocA_Oxidoreductase"/>
</dbReference>
<dbReference type="Proteomes" id="UP000008841">
    <property type="component" value="Chromosome"/>
</dbReference>
<dbReference type="InterPro" id="IPR055170">
    <property type="entry name" value="GFO_IDH_MocA-like_dom"/>
</dbReference>
<name>B3EF61_CHLL2</name>
<accession>B3EF61</accession>
<dbReference type="SUPFAM" id="SSF55347">
    <property type="entry name" value="Glyceraldehyde-3-phosphate dehydrogenase-like, C-terminal domain"/>
    <property type="match status" value="1"/>
</dbReference>
<gene>
    <name evidence="3" type="ordered locus">Clim_1888</name>
</gene>
<evidence type="ECO:0000259" key="1">
    <source>
        <dbReference type="Pfam" id="PF01408"/>
    </source>
</evidence>
<evidence type="ECO:0000259" key="2">
    <source>
        <dbReference type="Pfam" id="PF22725"/>
    </source>
</evidence>
<dbReference type="OrthoDB" id="9781031at2"/>
<dbReference type="PANTHER" id="PTHR43249">
    <property type="entry name" value="UDP-N-ACETYL-2-AMINO-2-DEOXY-D-GLUCURONATE OXIDASE"/>
    <property type="match status" value="1"/>
</dbReference>
<dbReference type="Gene3D" id="3.30.360.10">
    <property type="entry name" value="Dihydrodipicolinate Reductase, domain 2"/>
    <property type="match status" value="1"/>
</dbReference>
<proteinExistence type="predicted"/>
<evidence type="ECO:0000313" key="4">
    <source>
        <dbReference type="Proteomes" id="UP000008841"/>
    </source>
</evidence>
<evidence type="ECO:0000313" key="3">
    <source>
        <dbReference type="EMBL" id="ACD90923.1"/>
    </source>
</evidence>
<dbReference type="Pfam" id="PF01408">
    <property type="entry name" value="GFO_IDH_MocA"/>
    <property type="match status" value="1"/>
</dbReference>
<dbReference type="PANTHER" id="PTHR43249:SF1">
    <property type="entry name" value="D-GLUCOSIDE 3-DEHYDROGENASE"/>
    <property type="match status" value="1"/>
</dbReference>
<dbReference type="GO" id="GO:0000166">
    <property type="term" value="F:nucleotide binding"/>
    <property type="evidence" value="ECO:0007669"/>
    <property type="project" value="InterPro"/>
</dbReference>
<dbReference type="Pfam" id="PF22725">
    <property type="entry name" value="GFO_IDH_MocA_C3"/>
    <property type="match status" value="1"/>
</dbReference>
<dbReference type="SUPFAM" id="SSF51735">
    <property type="entry name" value="NAD(P)-binding Rossmann-fold domains"/>
    <property type="match status" value="1"/>
</dbReference>